<proteinExistence type="predicted"/>
<evidence type="ECO:0000259" key="3">
    <source>
        <dbReference type="PROSITE" id="PS50883"/>
    </source>
</evidence>
<accession>C6AS31</accession>
<sequence length="781" mass="86400">MMTVRDTAFGRRGNGVMRELGARRWESTDALTAETRRIVAATEAMMASTAHHLSEGIENLRLKEIVHELPDFLYVKDRDSRFVFANTVTASSLGLESAALITGKRDFDLFDFETALHHFDIEQQIMTTGEARIDMEESYVFPGSRRPICRLTSKIPLRNDRGEIVGLIGVSRDITERKRQEDLHRGQASLLEMIARNEPLPMILEALVLMIEAQLTGIDGSVLLLDSEGTRLYHGASPNLPGGYSRLIDGVTIGPKVGSCGTAAWRGQTVIVDDVMSDPLWEDFRALIAPFGFRSCWSTPIATSQNNVLGTFALYSREVRRPTDHEMTLVALATHIAGIAIERKRVDDRIHFMAHHDDLTGLPNRAFLKERLASILDQARRNNRKVTVAYIDLDNFKDINDGRGHAAGDEVLKEIATRMANSVRASDMVVRLGGDEFLVVLVHQSSHDAGITRRLRELQKAINRPIRGADGEITITSSIGVAAFPFDGATSEELLANADRAMYRAKELGRNTLQHHEGGSTPVGMPLGEHEELHQAITGDQLFLQYQPQVDVATGRITGLEALVRWNHPAKGRVPPVNFIPLAEETGLIVPLGLWVLNEACRQARQWQDMGLAPLTIAVNVSAKQFADPDFATHVAEALERHRLQSRWLELEVTESVVMQNAERALAMMETLRGLGVRLSIDDFGSGYSSLAALKTFPFDRLKMDRSLVEALPGDKTAVAIASAVISLAQTLKLSVLAEGVETDAQMDFLRQAHCEEAQGFRFSKPVSPEEIPALLRARSL</sequence>
<dbReference type="PROSITE" id="PS50113">
    <property type="entry name" value="PAC"/>
    <property type="match status" value="1"/>
</dbReference>
<dbReference type="InterPro" id="IPR012226">
    <property type="entry name" value="Diguanyl_cyclase/Pdiesterase"/>
</dbReference>
<dbReference type="Pfam" id="PF00563">
    <property type="entry name" value="EAL"/>
    <property type="match status" value="1"/>
</dbReference>
<comment type="catalytic activity">
    <reaction evidence="1">
        <text>3',3'-c-di-GMP + H2O = 5'-phosphoguanylyl(3'-&gt;5')guanosine + H(+)</text>
        <dbReference type="Rhea" id="RHEA:24902"/>
        <dbReference type="ChEBI" id="CHEBI:15377"/>
        <dbReference type="ChEBI" id="CHEBI:15378"/>
        <dbReference type="ChEBI" id="CHEBI:58754"/>
        <dbReference type="ChEBI" id="CHEBI:58805"/>
        <dbReference type="EC" id="3.1.4.52"/>
    </reaction>
    <physiologicalReaction direction="left-to-right" evidence="1">
        <dbReference type="Rhea" id="RHEA:24903"/>
    </physiologicalReaction>
</comment>
<dbReference type="SMART" id="SM00065">
    <property type="entry name" value="GAF"/>
    <property type="match status" value="1"/>
</dbReference>
<dbReference type="SUPFAM" id="SSF55785">
    <property type="entry name" value="PYP-like sensor domain (PAS domain)"/>
    <property type="match status" value="1"/>
</dbReference>
<dbReference type="InterPro" id="IPR029787">
    <property type="entry name" value="Nucleotide_cyclase"/>
</dbReference>
<dbReference type="PROSITE" id="PS50887">
    <property type="entry name" value="GGDEF"/>
    <property type="match status" value="1"/>
</dbReference>
<dbReference type="InterPro" id="IPR013656">
    <property type="entry name" value="PAS_4"/>
</dbReference>
<dbReference type="KEGG" id="rlg:Rleg_0909"/>
<feature type="domain" description="PAC" evidence="2">
    <location>
        <begin position="133"/>
        <end position="186"/>
    </location>
</feature>
<dbReference type="InterPro" id="IPR035965">
    <property type="entry name" value="PAS-like_dom_sf"/>
</dbReference>
<evidence type="ECO:0000313" key="5">
    <source>
        <dbReference type="EMBL" id="ACS55206.1"/>
    </source>
</evidence>
<feature type="domain" description="EAL" evidence="3">
    <location>
        <begin position="526"/>
        <end position="780"/>
    </location>
</feature>
<dbReference type="CDD" id="cd01948">
    <property type="entry name" value="EAL"/>
    <property type="match status" value="1"/>
</dbReference>
<dbReference type="InterPro" id="IPR000700">
    <property type="entry name" value="PAS-assoc_C"/>
</dbReference>
<dbReference type="CDD" id="cd00130">
    <property type="entry name" value="PAS"/>
    <property type="match status" value="1"/>
</dbReference>
<dbReference type="EMBL" id="CP001622">
    <property type="protein sequence ID" value="ACS55206.1"/>
    <property type="molecule type" value="Genomic_DNA"/>
</dbReference>
<dbReference type="Pfam" id="PF01590">
    <property type="entry name" value="GAF"/>
    <property type="match status" value="1"/>
</dbReference>
<gene>
    <name evidence="5" type="ordered locus">Rleg_0909</name>
</gene>
<dbReference type="FunFam" id="3.20.20.450:FF:000001">
    <property type="entry name" value="Cyclic di-GMP phosphodiesterase yahA"/>
    <property type="match status" value="1"/>
</dbReference>
<dbReference type="Proteomes" id="UP000002256">
    <property type="component" value="Chromosome"/>
</dbReference>
<dbReference type="PIRSF" id="PIRSF005925">
    <property type="entry name" value="Dos"/>
    <property type="match status" value="1"/>
</dbReference>
<evidence type="ECO:0000256" key="1">
    <source>
        <dbReference type="ARBA" id="ARBA00051114"/>
    </source>
</evidence>
<evidence type="ECO:0000259" key="2">
    <source>
        <dbReference type="PROSITE" id="PS50113"/>
    </source>
</evidence>
<dbReference type="SMART" id="SM00267">
    <property type="entry name" value="GGDEF"/>
    <property type="match status" value="1"/>
</dbReference>
<dbReference type="SUPFAM" id="SSF141868">
    <property type="entry name" value="EAL domain-like"/>
    <property type="match status" value="1"/>
</dbReference>
<organism evidence="5 6">
    <name type="scientific">Rhizobium leguminosarum bv. trifolii (strain WSM1325)</name>
    <dbReference type="NCBI Taxonomy" id="395491"/>
    <lineage>
        <taxon>Bacteria</taxon>
        <taxon>Pseudomonadati</taxon>
        <taxon>Pseudomonadota</taxon>
        <taxon>Alphaproteobacteria</taxon>
        <taxon>Hyphomicrobiales</taxon>
        <taxon>Rhizobiaceae</taxon>
        <taxon>Rhizobium/Agrobacterium group</taxon>
        <taxon>Rhizobium</taxon>
    </lineage>
</organism>
<dbReference type="PANTHER" id="PTHR44757:SF2">
    <property type="entry name" value="BIOFILM ARCHITECTURE MAINTENANCE PROTEIN MBAA"/>
    <property type="match status" value="1"/>
</dbReference>
<dbReference type="SUPFAM" id="SSF55073">
    <property type="entry name" value="Nucleotide cyclase"/>
    <property type="match status" value="1"/>
</dbReference>
<evidence type="ECO:0000259" key="4">
    <source>
        <dbReference type="PROSITE" id="PS50887"/>
    </source>
</evidence>
<dbReference type="Pfam" id="PF08448">
    <property type="entry name" value="PAS_4"/>
    <property type="match status" value="1"/>
</dbReference>
<dbReference type="GO" id="GO:0071111">
    <property type="term" value="F:cyclic-guanylate-specific phosphodiesterase activity"/>
    <property type="evidence" value="ECO:0007669"/>
    <property type="project" value="UniProtKB-EC"/>
</dbReference>
<dbReference type="PROSITE" id="PS50883">
    <property type="entry name" value="EAL"/>
    <property type="match status" value="1"/>
</dbReference>
<dbReference type="Pfam" id="PF00990">
    <property type="entry name" value="GGDEF"/>
    <property type="match status" value="1"/>
</dbReference>
<name>C6AS31_RHILS</name>
<dbReference type="GO" id="GO:0071732">
    <property type="term" value="P:cellular response to nitric oxide"/>
    <property type="evidence" value="ECO:0007669"/>
    <property type="project" value="UniProtKB-ARBA"/>
</dbReference>
<dbReference type="HOGENOM" id="CLU_000445_70_20_5"/>
<feature type="domain" description="GGDEF" evidence="4">
    <location>
        <begin position="384"/>
        <end position="518"/>
    </location>
</feature>
<dbReference type="InterPro" id="IPR035919">
    <property type="entry name" value="EAL_sf"/>
</dbReference>
<protein>
    <submittedName>
        <fullName evidence="5">Diguanylate cyclase/phosphodiesterase with PAS/PAC and GAF sensor(S)</fullName>
    </submittedName>
</protein>
<dbReference type="Gene3D" id="3.30.450.40">
    <property type="match status" value="1"/>
</dbReference>
<dbReference type="InterPro" id="IPR003018">
    <property type="entry name" value="GAF"/>
</dbReference>
<dbReference type="Gene3D" id="3.30.70.270">
    <property type="match status" value="1"/>
</dbReference>
<dbReference type="SUPFAM" id="SSF55781">
    <property type="entry name" value="GAF domain-like"/>
    <property type="match status" value="1"/>
</dbReference>
<dbReference type="InterPro" id="IPR043128">
    <property type="entry name" value="Rev_trsase/Diguanyl_cyclase"/>
</dbReference>
<dbReference type="InterPro" id="IPR000014">
    <property type="entry name" value="PAS"/>
</dbReference>
<dbReference type="NCBIfam" id="TIGR00254">
    <property type="entry name" value="GGDEF"/>
    <property type="match status" value="1"/>
</dbReference>
<dbReference type="NCBIfam" id="TIGR00229">
    <property type="entry name" value="sensory_box"/>
    <property type="match status" value="1"/>
</dbReference>
<evidence type="ECO:0000313" key="6">
    <source>
        <dbReference type="Proteomes" id="UP000002256"/>
    </source>
</evidence>
<dbReference type="AlphaFoldDB" id="C6AS31"/>
<dbReference type="Gene3D" id="3.30.450.20">
    <property type="entry name" value="PAS domain"/>
    <property type="match status" value="1"/>
</dbReference>
<dbReference type="PANTHER" id="PTHR44757">
    <property type="entry name" value="DIGUANYLATE CYCLASE DGCP"/>
    <property type="match status" value="1"/>
</dbReference>
<dbReference type="SMART" id="SM00052">
    <property type="entry name" value="EAL"/>
    <property type="match status" value="1"/>
</dbReference>
<dbReference type="FunFam" id="3.30.70.270:FF:000001">
    <property type="entry name" value="Diguanylate cyclase domain protein"/>
    <property type="match status" value="1"/>
</dbReference>
<dbReference type="InterPro" id="IPR000160">
    <property type="entry name" value="GGDEF_dom"/>
</dbReference>
<reference evidence="5 6" key="1">
    <citation type="journal article" date="2010" name="Stand. Genomic Sci.">
        <title>Complete genome sequence of Rhizobium leguminosarum bv. trifolii strain WSM1325, an effective microsymbiont of annual Mediterranean clovers.</title>
        <authorList>
            <person name="Reeve W."/>
            <person name="O'Hara G."/>
            <person name="Chain P."/>
            <person name="Ardley J."/>
            <person name="Brau L."/>
            <person name="Nandesena K."/>
            <person name="Tiwari R."/>
            <person name="Copeland A."/>
            <person name="Nolan M."/>
            <person name="Han C."/>
            <person name="Brettin T."/>
            <person name="Land M."/>
            <person name="Ovchinikova G."/>
            <person name="Ivanova N."/>
            <person name="Mavromatis K."/>
            <person name="Markowitz V."/>
            <person name="Kyrpides N."/>
            <person name="Melino V."/>
            <person name="Denton M."/>
            <person name="Yates R."/>
            <person name="Howieson J."/>
        </authorList>
    </citation>
    <scope>NUCLEOTIDE SEQUENCE [LARGE SCALE GENOMIC DNA]</scope>
    <source>
        <strain evidence="5 6">WSM1325</strain>
    </source>
</reference>
<dbReference type="Gene3D" id="3.20.20.450">
    <property type="entry name" value="EAL domain"/>
    <property type="match status" value="1"/>
</dbReference>
<dbReference type="InterPro" id="IPR029016">
    <property type="entry name" value="GAF-like_dom_sf"/>
</dbReference>
<dbReference type="CDD" id="cd01949">
    <property type="entry name" value="GGDEF"/>
    <property type="match status" value="1"/>
</dbReference>
<dbReference type="InterPro" id="IPR001633">
    <property type="entry name" value="EAL_dom"/>
</dbReference>
<dbReference type="InterPro" id="IPR052155">
    <property type="entry name" value="Biofilm_reg_signaling"/>
</dbReference>